<evidence type="ECO:0000256" key="4">
    <source>
        <dbReference type="ARBA" id="ARBA00022729"/>
    </source>
</evidence>
<feature type="signal peptide" evidence="5">
    <location>
        <begin position="1"/>
        <end position="23"/>
    </location>
</feature>
<keyword evidence="8" id="KW-1185">Reference proteome</keyword>
<evidence type="ECO:0000313" key="8">
    <source>
        <dbReference type="Proteomes" id="UP000199473"/>
    </source>
</evidence>
<evidence type="ECO:0000256" key="2">
    <source>
        <dbReference type="ARBA" id="ARBA00005695"/>
    </source>
</evidence>
<accession>A0A1I4CKB1</accession>
<dbReference type="RefSeq" id="WP_092961431.1">
    <property type="nucleotide sequence ID" value="NZ_FOSQ01000007.1"/>
</dbReference>
<dbReference type="InterPro" id="IPR000914">
    <property type="entry name" value="SBP_5_dom"/>
</dbReference>
<dbReference type="GO" id="GO:0043190">
    <property type="term" value="C:ATP-binding cassette (ABC) transporter complex"/>
    <property type="evidence" value="ECO:0007669"/>
    <property type="project" value="InterPro"/>
</dbReference>
<dbReference type="OrthoDB" id="9803988at2"/>
<dbReference type="InterPro" id="IPR030678">
    <property type="entry name" value="Peptide/Ni-bd"/>
</dbReference>
<sequence>MKFGKRQLASLLGIAALPKGATAQSAAARNRILVVGVNADPAGLEPGANRAEPIGSEIILNVFDTLVAWTPPAFAQLEGRLARSWTVSGDGRVFTFALRPGVKFHDDTACDAAAVKFSLERTRDSNPFMRATFGLIDAIEVTGPLELRITLKEPMPVFLSLLAQPQAAIVSPAAVARHGAAFNVNPVGTGPFRFRSYRPDTDVVLDANPDYFRGAPRLARIIYRVIPDASTRRLELENGGLDLVQQNAQLAALPTQDVRALRGRAGIEVIEVPSQIIRQLEFNNSGLQGPLRDVRVRRAITHAIDYDGLLDGVLGGTADRVYGPLPSNSWAFDPAIRDLAPKYDVARARALLAEAGVQPGQLKLTLYSFQGSLWGAVATFIQANLAAVGIEATVAQTEFPALRALHVAGRFEVALDGRQPWYNDPDAHITIGYLSSLADSAMTFRMPADAALDALILRAQTTVDFEARKQLYFQVQRQIMDRVPAAWLFSNKLIVFKRANVKGLVVNSAPPLNEYHGVFKE</sequence>
<feature type="chain" id="PRO_5011624446" evidence="5">
    <location>
        <begin position="24"/>
        <end position="521"/>
    </location>
</feature>
<evidence type="ECO:0000256" key="3">
    <source>
        <dbReference type="ARBA" id="ARBA00022448"/>
    </source>
</evidence>
<dbReference type="GO" id="GO:0030288">
    <property type="term" value="C:outer membrane-bounded periplasmic space"/>
    <property type="evidence" value="ECO:0007669"/>
    <property type="project" value="UniProtKB-ARBA"/>
</dbReference>
<feature type="domain" description="Solute-binding protein family 5" evidence="6">
    <location>
        <begin position="77"/>
        <end position="429"/>
    </location>
</feature>
<protein>
    <submittedName>
        <fullName evidence="7">Peptide/nickel transport system substrate-binding protein</fullName>
    </submittedName>
</protein>
<keyword evidence="3" id="KW-0813">Transport</keyword>
<dbReference type="Gene3D" id="3.10.105.10">
    <property type="entry name" value="Dipeptide-binding Protein, Domain 3"/>
    <property type="match status" value="1"/>
</dbReference>
<dbReference type="Pfam" id="PF00496">
    <property type="entry name" value="SBP_bac_5"/>
    <property type="match status" value="1"/>
</dbReference>
<comment type="similarity">
    <text evidence="2">Belongs to the bacterial solute-binding protein 5 family.</text>
</comment>
<reference evidence="7 8" key="1">
    <citation type="submission" date="2016-10" db="EMBL/GenBank/DDBJ databases">
        <authorList>
            <person name="de Groot N.N."/>
        </authorList>
    </citation>
    <scope>NUCLEOTIDE SEQUENCE [LARGE SCALE GENOMIC DNA]</scope>
    <source>
        <strain evidence="7 8">DSM 19981</strain>
    </source>
</reference>
<dbReference type="SUPFAM" id="SSF53850">
    <property type="entry name" value="Periplasmic binding protein-like II"/>
    <property type="match status" value="1"/>
</dbReference>
<evidence type="ECO:0000256" key="1">
    <source>
        <dbReference type="ARBA" id="ARBA00004418"/>
    </source>
</evidence>
<comment type="subcellular location">
    <subcellularLocation>
        <location evidence="1">Periplasm</location>
    </subcellularLocation>
</comment>
<organism evidence="7 8">
    <name type="scientific">Falsiroseomonas stagni DSM 19981</name>
    <dbReference type="NCBI Taxonomy" id="1123062"/>
    <lineage>
        <taxon>Bacteria</taxon>
        <taxon>Pseudomonadati</taxon>
        <taxon>Pseudomonadota</taxon>
        <taxon>Alphaproteobacteria</taxon>
        <taxon>Acetobacterales</taxon>
        <taxon>Roseomonadaceae</taxon>
        <taxon>Falsiroseomonas</taxon>
    </lineage>
</organism>
<name>A0A1I4CKB1_9PROT</name>
<dbReference type="AlphaFoldDB" id="A0A1I4CKB1"/>
<dbReference type="GO" id="GO:1904680">
    <property type="term" value="F:peptide transmembrane transporter activity"/>
    <property type="evidence" value="ECO:0007669"/>
    <property type="project" value="TreeGrafter"/>
</dbReference>
<dbReference type="Proteomes" id="UP000199473">
    <property type="component" value="Unassembled WGS sequence"/>
</dbReference>
<dbReference type="PANTHER" id="PTHR30290:SF10">
    <property type="entry name" value="PERIPLASMIC OLIGOPEPTIDE-BINDING PROTEIN-RELATED"/>
    <property type="match status" value="1"/>
</dbReference>
<gene>
    <name evidence="7" type="ORF">SAMN02745775_107252</name>
</gene>
<dbReference type="GO" id="GO:0015833">
    <property type="term" value="P:peptide transport"/>
    <property type="evidence" value="ECO:0007669"/>
    <property type="project" value="TreeGrafter"/>
</dbReference>
<dbReference type="Gene3D" id="3.90.76.10">
    <property type="entry name" value="Dipeptide-binding Protein, Domain 1"/>
    <property type="match status" value="1"/>
</dbReference>
<dbReference type="PANTHER" id="PTHR30290">
    <property type="entry name" value="PERIPLASMIC BINDING COMPONENT OF ABC TRANSPORTER"/>
    <property type="match status" value="1"/>
</dbReference>
<proteinExistence type="inferred from homology"/>
<dbReference type="CDD" id="cd00995">
    <property type="entry name" value="PBP2_NikA_DppA_OppA_like"/>
    <property type="match status" value="1"/>
</dbReference>
<dbReference type="PIRSF" id="PIRSF002741">
    <property type="entry name" value="MppA"/>
    <property type="match status" value="1"/>
</dbReference>
<dbReference type="InterPro" id="IPR039424">
    <property type="entry name" value="SBP_5"/>
</dbReference>
<dbReference type="STRING" id="1123062.SAMN02745775_107252"/>
<dbReference type="Gene3D" id="3.40.190.10">
    <property type="entry name" value="Periplasmic binding protein-like II"/>
    <property type="match status" value="1"/>
</dbReference>
<evidence type="ECO:0000256" key="5">
    <source>
        <dbReference type="SAM" id="SignalP"/>
    </source>
</evidence>
<evidence type="ECO:0000259" key="6">
    <source>
        <dbReference type="Pfam" id="PF00496"/>
    </source>
</evidence>
<evidence type="ECO:0000313" key="7">
    <source>
        <dbReference type="EMBL" id="SFK80371.1"/>
    </source>
</evidence>
<keyword evidence="4 5" id="KW-0732">Signal</keyword>
<dbReference type="EMBL" id="FOSQ01000007">
    <property type="protein sequence ID" value="SFK80371.1"/>
    <property type="molecule type" value="Genomic_DNA"/>
</dbReference>